<dbReference type="PANTHER" id="PTHR43080:SF2">
    <property type="entry name" value="CBS DOMAIN-CONTAINING PROTEIN"/>
    <property type="match status" value="1"/>
</dbReference>
<accession>A0A0A9E3G9</accession>
<dbReference type="InterPro" id="IPR000644">
    <property type="entry name" value="CBS_dom"/>
</dbReference>
<dbReference type="Gene3D" id="3.10.580.10">
    <property type="entry name" value="CBS-domain"/>
    <property type="match status" value="1"/>
</dbReference>
<sequence length="108" mass="11991">MLELKVSSAVVAIENKPGGILTSRDILMRVIAQNLPPESTTVEKVMTQSPECATVDTPILDALHTMHDGNFLHLPVLDRGWKQCRSWIRGDICHDAEVLGFSNVHWTS</sequence>
<dbReference type="Pfam" id="PF00571">
    <property type="entry name" value="CBS"/>
    <property type="match status" value="1"/>
</dbReference>
<keyword evidence="1" id="KW-0129">CBS domain</keyword>
<dbReference type="PANTHER" id="PTHR43080">
    <property type="entry name" value="CBS DOMAIN-CONTAINING PROTEIN CBSX3, MITOCHONDRIAL"/>
    <property type="match status" value="1"/>
</dbReference>
<name>A0A0A9E3G9_ARUDO</name>
<protein>
    <recommendedName>
        <fullName evidence="2">CBS domain-containing protein</fullName>
    </recommendedName>
</protein>
<reference evidence="3" key="2">
    <citation type="journal article" date="2015" name="Data Brief">
        <title>Shoot transcriptome of the giant reed, Arundo donax.</title>
        <authorList>
            <person name="Barrero R.A."/>
            <person name="Guerrero F.D."/>
            <person name="Moolhuijzen P."/>
            <person name="Goolsby J.A."/>
            <person name="Tidwell J."/>
            <person name="Bellgard S.E."/>
            <person name="Bellgard M.I."/>
        </authorList>
    </citation>
    <scope>NUCLEOTIDE SEQUENCE</scope>
    <source>
        <tissue evidence="3">Shoot tissue taken approximately 20 cm above the soil surface</tissue>
    </source>
</reference>
<organism evidence="3">
    <name type="scientific">Arundo donax</name>
    <name type="common">Giant reed</name>
    <name type="synonym">Donax arundinaceus</name>
    <dbReference type="NCBI Taxonomy" id="35708"/>
    <lineage>
        <taxon>Eukaryota</taxon>
        <taxon>Viridiplantae</taxon>
        <taxon>Streptophyta</taxon>
        <taxon>Embryophyta</taxon>
        <taxon>Tracheophyta</taxon>
        <taxon>Spermatophyta</taxon>
        <taxon>Magnoliopsida</taxon>
        <taxon>Liliopsida</taxon>
        <taxon>Poales</taxon>
        <taxon>Poaceae</taxon>
        <taxon>PACMAD clade</taxon>
        <taxon>Arundinoideae</taxon>
        <taxon>Arundineae</taxon>
        <taxon>Arundo</taxon>
    </lineage>
</organism>
<feature type="domain" description="CBS" evidence="2">
    <location>
        <begin position="42"/>
        <end position="79"/>
    </location>
</feature>
<dbReference type="SUPFAM" id="SSF54631">
    <property type="entry name" value="CBS-domain pair"/>
    <property type="match status" value="1"/>
</dbReference>
<evidence type="ECO:0000259" key="2">
    <source>
        <dbReference type="Pfam" id="PF00571"/>
    </source>
</evidence>
<proteinExistence type="predicted"/>
<dbReference type="AlphaFoldDB" id="A0A0A9E3G9"/>
<dbReference type="InterPro" id="IPR051257">
    <property type="entry name" value="Diverse_CBS-Domain"/>
</dbReference>
<evidence type="ECO:0000256" key="1">
    <source>
        <dbReference type="ARBA" id="ARBA00023122"/>
    </source>
</evidence>
<evidence type="ECO:0000313" key="3">
    <source>
        <dbReference type="EMBL" id="JAD92455.1"/>
    </source>
</evidence>
<dbReference type="EMBL" id="GBRH01205440">
    <property type="protein sequence ID" value="JAD92455.1"/>
    <property type="molecule type" value="Transcribed_RNA"/>
</dbReference>
<reference evidence="3" key="1">
    <citation type="submission" date="2014-09" db="EMBL/GenBank/DDBJ databases">
        <authorList>
            <person name="Magalhaes I.L.F."/>
            <person name="Oliveira U."/>
            <person name="Santos F.R."/>
            <person name="Vidigal T.H.D.A."/>
            <person name="Brescovit A.D."/>
            <person name="Santos A.J."/>
        </authorList>
    </citation>
    <scope>NUCLEOTIDE SEQUENCE</scope>
    <source>
        <tissue evidence="3">Shoot tissue taken approximately 20 cm above the soil surface</tissue>
    </source>
</reference>
<dbReference type="InterPro" id="IPR046342">
    <property type="entry name" value="CBS_dom_sf"/>
</dbReference>